<sequence length="255" mass="28901">MKLLQLTKENIHQGKLILVNKNYPLRQEEEKAAGNLISVTHEYPSVMMESHAGAMLAQLIKACQGEKEIIPVSGYRSHREQQSIFDTSMTENGKAFTLQFVALPGCSEHQTGLAVDVAKKQEDIHWICPDFPYSGICRRFREKAANFGFVQRYQDGKEHITGISPEPWHFRYVGYPHSKIMEEKKFSLEEYIDFLMGFPYGENPLFFEENGARIQISCLRLGDSPGITCSAPEGLWQISGNNVDGVIITVWRQAA</sequence>
<dbReference type="InterPro" id="IPR052179">
    <property type="entry name" value="DD-CPase-like"/>
</dbReference>
<dbReference type="CDD" id="cd14849">
    <property type="entry name" value="DD-dipeptidase_VanXYc"/>
    <property type="match status" value="1"/>
</dbReference>
<reference evidence="2" key="2">
    <citation type="submission" date="2021-04" db="EMBL/GenBank/DDBJ databases">
        <authorList>
            <person name="Liu J."/>
        </authorList>
    </citation>
    <scope>NUCLEOTIDE SEQUENCE</scope>
    <source>
        <strain evidence="2">BAD-6</strain>
    </source>
</reference>
<dbReference type="RefSeq" id="WP_227018373.1">
    <property type="nucleotide sequence ID" value="NZ_JAGSND010000006.1"/>
</dbReference>
<reference evidence="2" key="1">
    <citation type="submission" date="2021-04" db="EMBL/GenBank/DDBJ databases">
        <title>Sinoanaerobacter chloroacetimidivorans sp. nov., an obligate anaerobic bacterium isolated from anaerobic sludge.</title>
        <authorList>
            <person name="Bao Y."/>
        </authorList>
    </citation>
    <scope>NUCLEOTIDE SEQUENCE</scope>
    <source>
        <strain evidence="2">BAD-6</strain>
    </source>
</reference>
<comment type="caution">
    <text evidence="2">The sequence shown here is derived from an EMBL/GenBank/DDBJ whole genome shotgun (WGS) entry which is preliminary data.</text>
</comment>
<gene>
    <name evidence="2" type="ORF">KCX82_10195</name>
</gene>
<dbReference type="AlphaFoldDB" id="A0A8J7VZZ4"/>
<dbReference type="Gene3D" id="3.30.200.180">
    <property type="match status" value="1"/>
</dbReference>
<evidence type="ECO:0000313" key="3">
    <source>
        <dbReference type="Proteomes" id="UP000675664"/>
    </source>
</evidence>
<name>A0A8J7VZZ4_9FIRM</name>
<dbReference type="GO" id="GO:0008233">
    <property type="term" value="F:peptidase activity"/>
    <property type="evidence" value="ECO:0007669"/>
    <property type="project" value="InterPro"/>
</dbReference>
<dbReference type="InterPro" id="IPR009045">
    <property type="entry name" value="Zn_M74/Hedgehog-like"/>
</dbReference>
<dbReference type="Gene3D" id="3.30.1380.10">
    <property type="match status" value="1"/>
</dbReference>
<proteinExistence type="predicted"/>
<keyword evidence="3" id="KW-1185">Reference proteome</keyword>
<dbReference type="PANTHER" id="PTHR34385">
    <property type="entry name" value="D-ALANYL-D-ALANINE CARBOXYPEPTIDASE"/>
    <property type="match status" value="1"/>
</dbReference>
<dbReference type="InterPro" id="IPR003709">
    <property type="entry name" value="VanY-like_core_dom"/>
</dbReference>
<protein>
    <submittedName>
        <fullName evidence="2">M15 family metallopeptidase</fullName>
    </submittedName>
</protein>
<dbReference type="Pfam" id="PF02557">
    <property type="entry name" value="VanY"/>
    <property type="match status" value="1"/>
</dbReference>
<dbReference type="SUPFAM" id="SSF55166">
    <property type="entry name" value="Hedgehog/DD-peptidase"/>
    <property type="match status" value="1"/>
</dbReference>
<dbReference type="GO" id="GO:0006508">
    <property type="term" value="P:proteolysis"/>
    <property type="evidence" value="ECO:0007669"/>
    <property type="project" value="InterPro"/>
</dbReference>
<dbReference type="PANTHER" id="PTHR34385:SF1">
    <property type="entry name" value="PEPTIDOGLYCAN L-ALANYL-D-GLUTAMATE ENDOPEPTIDASE CWLK"/>
    <property type="match status" value="1"/>
</dbReference>
<dbReference type="EMBL" id="JAGSND010000006">
    <property type="protein sequence ID" value="MBR0598244.1"/>
    <property type="molecule type" value="Genomic_DNA"/>
</dbReference>
<feature type="domain" description="D-alanyl-D-alanine carboxypeptidase-like core" evidence="1">
    <location>
        <begin position="48"/>
        <end position="174"/>
    </location>
</feature>
<evidence type="ECO:0000313" key="2">
    <source>
        <dbReference type="EMBL" id="MBR0598244.1"/>
    </source>
</evidence>
<organism evidence="2 3">
    <name type="scientific">Sinanaerobacter chloroacetimidivorans</name>
    <dbReference type="NCBI Taxonomy" id="2818044"/>
    <lineage>
        <taxon>Bacteria</taxon>
        <taxon>Bacillati</taxon>
        <taxon>Bacillota</taxon>
        <taxon>Clostridia</taxon>
        <taxon>Peptostreptococcales</taxon>
        <taxon>Anaerovoracaceae</taxon>
        <taxon>Sinanaerobacter</taxon>
    </lineage>
</organism>
<dbReference type="Proteomes" id="UP000675664">
    <property type="component" value="Unassembled WGS sequence"/>
</dbReference>
<accession>A0A8J7VZZ4</accession>
<evidence type="ECO:0000259" key="1">
    <source>
        <dbReference type="Pfam" id="PF02557"/>
    </source>
</evidence>